<comment type="subcellular location">
    <subcellularLocation>
        <location evidence="1">Bacterial flagellum basal body</location>
    </subcellularLocation>
</comment>
<gene>
    <name evidence="3" type="ORF">J5474_18990</name>
</gene>
<dbReference type="RefSeq" id="WP_209363020.1">
    <property type="nucleotide sequence ID" value="NZ_JAGISH010000014.1"/>
</dbReference>
<dbReference type="EMBL" id="JAGISH010000014">
    <property type="protein sequence ID" value="MBP0484562.1"/>
    <property type="molecule type" value="Genomic_DNA"/>
</dbReference>
<keyword evidence="3" id="KW-0282">Flagellum</keyword>
<organism evidence="3 4">
    <name type="scientific">Sagittula salina</name>
    <dbReference type="NCBI Taxonomy" id="2820268"/>
    <lineage>
        <taxon>Bacteria</taxon>
        <taxon>Pseudomonadati</taxon>
        <taxon>Pseudomonadota</taxon>
        <taxon>Alphaproteobacteria</taxon>
        <taxon>Rhodobacterales</taxon>
        <taxon>Roseobacteraceae</taxon>
        <taxon>Sagittula</taxon>
    </lineage>
</organism>
<proteinExistence type="predicted"/>
<dbReference type="AlphaFoldDB" id="A0A940S2Y4"/>
<dbReference type="Pfam" id="PF00460">
    <property type="entry name" value="Flg_bb_rod"/>
    <property type="match status" value="1"/>
</dbReference>
<dbReference type="InterPro" id="IPR001444">
    <property type="entry name" value="Flag_bb_rod_N"/>
</dbReference>
<dbReference type="GO" id="GO:0009425">
    <property type="term" value="C:bacterial-type flagellum basal body"/>
    <property type="evidence" value="ECO:0007669"/>
    <property type="project" value="UniProtKB-SubCell"/>
</dbReference>
<sequence>MKLGEMSFFQLASQRMSWLGTRQSVISQNIANADTANYKAKEISAFDEMVQKNAPRQGLAVTSAQHITGDQATPEGVRVDIDRDAPESSISGNTVQLEQQTMAAADVAGSYRLAAELYRKGHALLTIAATGTR</sequence>
<evidence type="ECO:0000313" key="3">
    <source>
        <dbReference type="EMBL" id="MBP0484562.1"/>
    </source>
</evidence>
<keyword evidence="3" id="KW-0969">Cilium</keyword>
<reference evidence="3" key="1">
    <citation type="submission" date="2021-03" db="EMBL/GenBank/DDBJ databases">
        <title>Sagittula salina sp. nov. strain M10.9X isolated from the marine waste.</title>
        <authorList>
            <person name="Satari L."/>
            <person name="Molina-Menor E."/>
            <person name="Vidal-Verdu A."/>
            <person name="Pascual J."/>
            <person name="Pereto J."/>
            <person name="Porcar M."/>
        </authorList>
    </citation>
    <scope>NUCLEOTIDE SEQUENCE</scope>
    <source>
        <strain evidence="3">M10.9X</strain>
    </source>
</reference>
<keyword evidence="4" id="KW-1185">Reference proteome</keyword>
<evidence type="ECO:0000259" key="2">
    <source>
        <dbReference type="Pfam" id="PF00460"/>
    </source>
</evidence>
<feature type="domain" description="Flagellar basal body rod protein N-terminal" evidence="2">
    <location>
        <begin position="12"/>
        <end position="39"/>
    </location>
</feature>
<name>A0A940S2Y4_9RHOB</name>
<comment type="caution">
    <text evidence="3">The sequence shown here is derived from an EMBL/GenBank/DDBJ whole genome shotgun (WGS) entry which is preliminary data.</text>
</comment>
<evidence type="ECO:0000313" key="4">
    <source>
        <dbReference type="Proteomes" id="UP000675940"/>
    </source>
</evidence>
<keyword evidence="3" id="KW-0966">Cell projection</keyword>
<evidence type="ECO:0000256" key="1">
    <source>
        <dbReference type="ARBA" id="ARBA00004117"/>
    </source>
</evidence>
<dbReference type="Proteomes" id="UP000675940">
    <property type="component" value="Unassembled WGS sequence"/>
</dbReference>
<protein>
    <submittedName>
        <fullName evidence="3">Flagellar biosynthesis protein FlgB</fullName>
    </submittedName>
</protein>
<accession>A0A940S2Y4</accession>